<sequence length="528" mass="60137">MKKSRLCMILLKHILPLTIGIILFIISIFNHLTVTSRNIIHIISLIFISYDIIYEAFKDLTVGDSLNENIFMLICIIGACVFKEYSLCIGICILFKIHYITQDIYKKQYNKNLINLFNFMPKSANIKINGELITQSPNDIVVGDTITISEGELIPLDGIVISGQSTVSEYKLTGNSKPRTVKIHDEVLNGSTNLESTITVKVTRDFANSTVIKTKNTILNSVSAKSKKVNVTNRILNMYITVLIFLAILYIFLPPIFNKDAQLLFYTKKAYKYMLLFAPIALITNVYISYLGIIKSLRKKGISLRNHVVLEGLNKIDTLVIDDSFIKMETQINTIEDFKNYILSDKLELIKELKGSNVSRIVILKYFPLESEAYDNDNYTSLSLTIDNLNIDIISCLPMPFIRRKILKNIMSSKSKYSNVIFFGNYINNVHLLCMSDIGVTSYINNDELALKAADIVINYSEMSTIKKLINFSKKTKKIILQNFIFCFIVKLMSLLLYLSFDFSILSMILIETLCCLPIVLNCLRLTK</sequence>
<keyword evidence="3" id="KW-1133">Transmembrane helix</keyword>
<dbReference type="PANTHER" id="PTHR48085">
    <property type="entry name" value="CADMIUM/ZINC-TRANSPORTING ATPASE HMA2-RELATED"/>
    <property type="match status" value="1"/>
</dbReference>
<feature type="domain" description="P-type ATPase A" evidence="4">
    <location>
        <begin position="120"/>
        <end position="214"/>
    </location>
</feature>
<keyword evidence="3" id="KW-0812">Transmembrane</keyword>
<evidence type="ECO:0000256" key="3">
    <source>
        <dbReference type="SAM" id="Phobius"/>
    </source>
</evidence>
<comment type="subcellular location">
    <subcellularLocation>
        <location evidence="1">Membrane</location>
        <topology evidence="1">Multi-pass membrane protein</topology>
    </subcellularLocation>
</comment>
<protein>
    <submittedName>
        <fullName evidence="5">ATPase, P-type (Transporting), HAD superfamily, subfamily IC</fullName>
    </submittedName>
</protein>
<feature type="transmembrane region" description="Helical" evidence="3">
    <location>
        <begin position="235"/>
        <end position="253"/>
    </location>
</feature>
<dbReference type="Pfam" id="PF00122">
    <property type="entry name" value="E1-E2_ATPase"/>
    <property type="match status" value="1"/>
</dbReference>
<dbReference type="SUPFAM" id="SSF81653">
    <property type="entry name" value="Calcium ATPase, transduction domain A"/>
    <property type="match status" value="1"/>
</dbReference>
<dbReference type="Gene3D" id="2.70.150.10">
    <property type="entry name" value="Calcium-transporting ATPase, cytoplasmic transduction domain A"/>
    <property type="match status" value="1"/>
</dbReference>
<feature type="transmembrane region" description="Helical" evidence="3">
    <location>
        <begin position="505"/>
        <end position="524"/>
    </location>
</feature>
<comment type="similarity">
    <text evidence="2">Belongs to the cation transport ATPase (P-type) (TC 3.A.3) family. Type IB subfamily.</text>
</comment>
<name>A0A1M6RLS9_9CLOT</name>
<evidence type="ECO:0000313" key="6">
    <source>
        <dbReference type="Proteomes" id="UP000183952"/>
    </source>
</evidence>
<dbReference type="STRING" id="1121331.SAMN02745248_02323"/>
<dbReference type="AlphaFoldDB" id="A0A1M6RLS9"/>
<dbReference type="GO" id="GO:0016020">
    <property type="term" value="C:membrane"/>
    <property type="evidence" value="ECO:0007669"/>
    <property type="project" value="TreeGrafter"/>
</dbReference>
<dbReference type="RefSeq" id="WP_072904244.1">
    <property type="nucleotide sequence ID" value="NZ_FRAD01000023.1"/>
</dbReference>
<dbReference type="InterPro" id="IPR008250">
    <property type="entry name" value="ATPase_P-typ_transduc_dom_A_sf"/>
</dbReference>
<feature type="transmembrane region" description="Helical" evidence="3">
    <location>
        <begin position="479"/>
        <end position="499"/>
    </location>
</feature>
<dbReference type="PANTHER" id="PTHR48085:SF5">
    <property type="entry name" value="CADMIUM_ZINC-TRANSPORTING ATPASE HMA4-RELATED"/>
    <property type="match status" value="1"/>
</dbReference>
<dbReference type="InterPro" id="IPR023214">
    <property type="entry name" value="HAD_sf"/>
</dbReference>
<dbReference type="Gene3D" id="3.40.50.1000">
    <property type="entry name" value="HAD superfamily/HAD-like"/>
    <property type="match status" value="1"/>
</dbReference>
<dbReference type="Proteomes" id="UP000183952">
    <property type="component" value="Unassembled WGS sequence"/>
</dbReference>
<evidence type="ECO:0000256" key="2">
    <source>
        <dbReference type="ARBA" id="ARBA00006024"/>
    </source>
</evidence>
<keyword evidence="6" id="KW-1185">Reference proteome</keyword>
<dbReference type="SUPFAM" id="SSF56784">
    <property type="entry name" value="HAD-like"/>
    <property type="match status" value="1"/>
</dbReference>
<dbReference type="InterPro" id="IPR051014">
    <property type="entry name" value="Cation_Transport_ATPase_IB"/>
</dbReference>
<feature type="transmembrane region" description="Helical" evidence="3">
    <location>
        <begin position="69"/>
        <end position="97"/>
    </location>
</feature>
<feature type="transmembrane region" description="Helical" evidence="3">
    <location>
        <begin position="14"/>
        <end position="32"/>
    </location>
</feature>
<evidence type="ECO:0000313" key="5">
    <source>
        <dbReference type="EMBL" id="SHK33412.1"/>
    </source>
</evidence>
<gene>
    <name evidence="5" type="ORF">SAMN02745248_02323</name>
</gene>
<proteinExistence type="inferred from homology"/>
<feature type="transmembrane region" description="Helical" evidence="3">
    <location>
        <begin position="273"/>
        <end position="293"/>
    </location>
</feature>
<accession>A0A1M6RLS9</accession>
<keyword evidence="3" id="KW-0472">Membrane</keyword>
<feature type="transmembrane region" description="Helical" evidence="3">
    <location>
        <begin position="39"/>
        <end position="57"/>
    </location>
</feature>
<dbReference type="EMBL" id="FRAD01000023">
    <property type="protein sequence ID" value="SHK33412.1"/>
    <property type="molecule type" value="Genomic_DNA"/>
</dbReference>
<dbReference type="GO" id="GO:0015086">
    <property type="term" value="F:cadmium ion transmembrane transporter activity"/>
    <property type="evidence" value="ECO:0007669"/>
    <property type="project" value="TreeGrafter"/>
</dbReference>
<dbReference type="InterPro" id="IPR059000">
    <property type="entry name" value="ATPase_P-type_domA"/>
</dbReference>
<reference evidence="5 6" key="1">
    <citation type="submission" date="2016-11" db="EMBL/GenBank/DDBJ databases">
        <authorList>
            <person name="Jaros S."/>
            <person name="Januszkiewicz K."/>
            <person name="Wedrychowicz H."/>
        </authorList>
    </citation>
    <scope>NUCLEOTIDE SEQUENCE [LARGE SCALE GENOMIC DNA]</scope>
    <source>
        <strain evidence="5 6">DSM 3090</strain>
    </source>
</reference>
<dbReference type="InterPro" id="IPR036412">
    <property type="entry name" value="HAD-like_sf"/>
</dbReference>
<organism evidence="5 6">
    <name type="scientific">Hathewaya proteolytica DSM 3090</name>
    <dbReference type="NCBI Taxonomy" id="1121331"/>
    <lineage>
        <taxon>Bacteria</taxon>
        <taxon>Bacillati</taxon>
        <taxon>Bacillota</taxon>
        <taxon>Clostridia</taxon>
        <taxon>Eubacteriales</taxon>
        <taxon>Clostridiaceae</taxon>
        <taxon>Hathewaya</taxon>
    </lineage>
</organism>
<evidence type="ECO:0000256" key="1">
    <source>
        <dbReference type="ARBA" id="ARBA00004141"/>
    </source>
</evidence>
<evidence type="ECO:0000259" key="4">
    <source>
        <dbReference type="Pfam" id="PF00122"/>
    </source>
</evidence>